<gene>
    <name evidence="6" type="ORF">DFP72DRAFT_885399</name>
</gene>
<organism evidence="6 7">
    <name type="scientific">Ephemerocybe angulata</name>
    <dbReference type="NCBI Taxonomy" id="980116"/>
    <lineage>
        <taxon>Eukaryota</taxon>
        <taxon>Fungi</taxon>
        <taxon>Dikarya</taxon>
        <taxon>Basidiomycota</taxon>
        <taxon>Agaricomycotina</taxon>
        <taxon>Agaricomycetes</taxon>
        <taxon>Agaricomycetidae</taxon>
        <taxon>Agaricales</taxon>
        <taxon>Agaricineae</taxon>
        <taxon>Psathyrellaceae</taxon>
        <taxon>Ephemerocybe</taxon>
    </lineage>
</organism>
<evidence type="ECO:0000259" key="5">
    <source>
        <dbReference type="PROSITE" id="PS50865"/>
    </source>
</evidence>
<evidence type="ECO:0000313" key="7">
    <source>
        <dbReference type="Proteomes" id="UP000521943"/>
    </source>
</evidence>
<dbReference type="InterPro" id="IPR002893">
    <property type="entry name" value="Znf_MYND"/>
</dbReference>
<evidence type="ECO:0000256" key="2">
    <source>
        <dbReference type="ARBA" id="ARBA00022771"/>
    </source>
</evidence>
<dbReference type="PROSITE" id="PS50865">
    <property type="entry name" value="ZF_MYND_2"/>
    <property type="match status" value="1"/>
</dbReference>
<dbReference type="Pfam" id="PF01753">
    <property type="entry name" value="zf-MYND"/>
    <property type="match status" value="1"/>
</dbReference>
<reference evidence="6 7" key="1">
    <citation type="submission" date="2020-07" db="EMBL/GenBank/DDBJ databases">
        <title>Comparative genomics of pyrophilous fungi reveals a link between fire events and developmental genes.</title>
        <authorList>
            <consortium name="DOE Joint Genome Institute"/>
            <person name="Steindorff A.S."/>
            <person name="Carver A."/>
            <person name="Calhoun S."/>
            <person name="Stillman K."/>
            <person name="Liu H."/>
            <person name="Lipzen A."/>
            <person name="Pangilinan J."/>
            <person name="Labutti K."/>
            <person name="Bruns T.D."/>
            <person name="Grigoriev I.V."/>
        </authorList>
    </citation>
    <scope>NUCLEOTIDE SEQUENCE [LARGE SCALE GENOMIC DNA]</scope>
    <source>
        <strain evidence="6 7">CBS 144469</strain>
    </source>
</reference>
<dbReference type="GO" id="GO:0008270">
    <property type="term" value="F:zinc ion binding"/>
    <property type="evidence" value="ECO:0007669"/>
    <property type="project" value="UniProtKB-KW"/>
</dbReference>
<keyword evidence="2 4" id="KW-0863">Zinc-finger</keyword>
<dbReference type="PROSITE" id="PS01360">
    <property type="entry name" value="ZF_MYND_1"/>
    <property type="match status" value="1"/>
</dbReference>
<keyword evidence="3" id="KW-0862">Zinc</keyword>
<dbReference type="AlphaFoldDB" id="A0A8H6I7Z4"/>
<comment type="caution">
    <text evidence="6">The sequence shown here is derived from an EMBL/GenBank/DDBJ whole genome shotgun (WGS) entry which is preliminary data.</text>
</comment>
<dbReference type="SUPFAM" id="SSF144232">
    <property type="entry name" value="HIT/MYND zinc finger-like"/>
    <property type="match status" value="1"/>
</dbReference>
<feature type="domain" description="MYND-type" evidence="5">
    <location>
        <begin position="416"/>
        <end position="465"/>
    </location>
</feature>
<name>A0A8H6I7Z4_9AGAR</name>
<sequence length="646" mass="73808">MRRRTRNRTGPVTPDLLERASTGSIPDIILLADSVQDGKCTVKALDVAFKFLHPDELVPDVERNRRNFRDPIDRAMNCMAILDSACQQSDSDPSLKTALIDHLIENVDGMCCWIRFLLLFPDVLPAWKHDVLGSHNRNAAVLCTILYMQDRVYDAYISSTECIDLALRLWFREDENQELLFDTKNRSLPLMMYALISREAGLHALVNRIVEKRLVGQLASSIIRRAQRVSEAPSLAVEPTPVLSYMRTLTSMISFLMDCDNEDIMKGFAKVHYLRELCTSLNTLSITIQKHHKQLLHMVYPPLHDLFTRTLKARTHVVDIWVDLVEGGVVPLFARLLPSVQRRADIPPPLPALSITTLAHGAMTHRRVIQRHLEMYPSGDVPGLKRCHSELTAHWKRCWEMATCFTRFPHSGEKIVMFCDNPACTAGEALPSDERSKKCDACCSVVYCSTVCQEEDWKNFHSRECRQARHNHADRRKLRTWYSHADRQFHMHWVAGMVTGLESQHGEGAFMIPDSDASPSDVMIEFDCSKGEATTPLYDLRLVSPEDLWVRREYTTFNSQEYLKPRWESMVQQYTEALARPERRLASLILRFGAHGVIEVVVKLVRVGDAYQPVSSIARHGYDSEIDSLPPVNPEDLPVAQHEDWL</sequence>
<protein>
    <recommendedName>
        <fullName evidence="5">MYND-type domain-containing protein</fullName>
    </recommendedName>
</protein>
<accession>A0A8H6I7Z4</accession>
<keyword evidence="1" id="KW-0479">Metal-binding</keyword>
<evidence type="ECO:0000313" key="6">
    <source>
        <dbReference type="EMBL" id="KAF6759554.1"/>
    </source>
</evidence>
<dbReference type="Proteomes" id="UP000521943">
    <property type="component" value="Unassembled WGS sequence"/>
</dbReference>
<evidence type="ECO:0000256" key="1">
    <source>
        <dbReference type="ARBA" id="ARBA00022723"/>
    </source>
</evidence>
<proteinExistence type="predicted"/>
<dbReference type="OrthoDB" id="3064659at2759"/>
<dbReference type="Gene3D" id="6.10.140.2220">
    <property type="match status" value="1"/>
</dbReference>
<evidence type="ECO:0000256" key="4">
    <source>
        <dbReference type="PROSITE-ProRule" id="PRU00134"/>
    </source>
</evidence>
<keyword evidence="7" id="KW-1185">Reference proteome</keyword>
<dbReference type="EMBL" id="JACGCI010000015">
    <property type="protein sequence ID" value="KAF6759554.1"/>
    <property type="molecule type" value="Genomic_DNA"/>
</dbReference>
<evidence type="ECO:0000256" key="3">
    <source>
        <dbReference type="ARBA" id="ARBA00022833"/>
    </source>
</evidence>